<feature type="region of interest" description="Disordered" evidence="5">
    <location>
        <begin position="420"/>
        <end position="439"/>
    </location>
</feature>
<protein>
    <submittedName>
        <fullName evidence="8">Chromatin assembly factor-I (CAF-I) p90 subunit</fullName>
    </submittedName>
</protein>
<keyword evidence="4" id="KW-0539">Nucleus</keyword>
<dbReference type="PANTHER" id="PTHR15272:SF0">
    <property type="entry name" value="CHROMATIN ASSEMBLY FACTOR 1 SUBUNIT A"/>
    <property type="match status" value="1"/>
</dbReference>
<name>A0ABR0K1K9_9EURO</name>
<dbReference type="InterPro" id="IPR048800">
    <property type="entry name" value="Cac1-like_C"/>
</dbReference>
<accession>A0ABR0K1K9</accession>
<organism evidence="8 9">
    <name type="scientific">Lithohypha guttulata</name>
    <dbReference type="NCBI Taxonomy" id="1690604"/>
    <lineage>
        <taxon>Eukaryota</taxon>
        <taxon>Fungi</taxon>
        <taxon>Dikarya</taxon>
        <taxon>Ascomycota</taxon>
        <taxon>Pezizomycotina</taxon>
        <taxon>Eurotiomycetes</taxon>
        <taxon>Chaetothyriomycetidae</taxon>
        <taxon>Chaetothyriales</taxon>
        <taxon>Trichomeriaceae</taxon>
        <taxon>Lithohypha</taxon>
    </lineage>
</organism>
<dbReference type="PANTHER" id="PTHR15272">
    <property type="entry name" value="CHROMATIN ASSEMBLY FACTOR 1 SUBUNIT A CAF-1 SUBUNIT A"/>
    <property type="match status" value="1"/>
</dbReference>
<feature type="region of interest" description="Disordered" evidence="5">
    <location>
        <begin position="356"/>
        <end position="410"/>
    </location>
</feature>
<dbReference type="EMBL" id="JAVRRG010000126">
    <property type="protein sequence ID" value="KAK5082585.1"/>
    <property type="molecule type" value="Genomic_DNA"/>
</dbReference>
<dbReference type="Pfam" id="PF21796">
    <property type="entry name" value="Cac1_C"/>
    <property type="match status" value="1"/>
</dbReference>
<comment type="caution">
    <text evidence="8">The sequence shown here is derived from an EMBL/GenBank/DDBJ whole genome shotgun (WGS) entry which is preliminary data.</text>
</comment>
<evidence type="ECO:0000256" key="5">
    <source>
        <dbReference type="SAM" id="MobiDB-lite"/>
    </source>
</evidence>
<feature type="domain" description="Chromatin assembly factor 1 subunit Cac1-like C-terminal" evidence="7">
    <location>
        <begin position="552"/>
        <end position="607"/>
    </location>
</feature>
<gene>
    <name evidence="8" type="primary">RLF2</name>
    <name evidence="8" type="ORF">LTR24_007891</name>
</gene>
<feature type="compositionally biased region" description="Low complexity" evidence="5">
    <location>
        <begin position="42"/>
        <end position="83"/>
    </location>
</feature>
<keyword evidence="2" id="KW-0227">DNA damage</keyword>
<feature type="region of interest" description="Disordered" evidence="5">
    <location>
        <begin position="35"/>
        <end position="226"/>
    </location>
</feature>
<comment type="subcellular location">
    <subcellularLocation>
        <location evidence="1">Nucleus</location>
    </subcellularLocation>
</comment>
<feature type="compositionally biased region" description="Acidic residues" evidence="5">
    <location>
        <begin position="386"/>
        <end position="410"/>
    </location>
</feature>
<evidence type="ECO:0000256" key="1">
    <source>
        <dbReference type="ARBA" id="ARBA00004123"/>
    </source>
</evidence>
<keyword evidence="9" id="KW-1185">Reference proteome</keyword>
<feature type="domain" description="Chromatin assembly factor 1 subunit A dimerization" evidence="6">
    <location>
        <begin position="342"/>
        <end position="416"/>
    </location>
</feature>
<evidence type="ECO:0000313" key="8">
    <source>
        <dbReference type="EMBL" id="KAK5082585.1"/>
    </source>
</evidence>
<sequence length="610" mass="68138">MAEVTFDVAPATPQKRTHDDCIVVNMDSAANFNTNSSLTEQLSTSTRASPAPSSASSLTDLTSTNDTPSSAVKPSPSSTAAPPAKKRKLGFIEKEAEKAVKAREKEEKARARAEEKAQKEAEKQRKDEEKRKAAEEKESARRARELEKAEKQAALEAEKKEKDEKKKAKDAEKQAKEAKKAQEEAEKLKKERSQMRLGAFFGKPKSEATPPSTPDDVSEGVSSRRSSIATIDIERPVLEVPRDTDGPANPEYEKWILPFYIPPLTGIAPYNRFKLSRQSAFEITVDSTATVGDVSEHFGRPRKRMKKTIPVKEIIGTIQASGLDLTDLDSTALDALGQTSYKYLHFREDVRPPYQGTYTRLVSPRTSRKISRNPFTRGLPDKNYDYDSEAEWEPPGEDDEELNDEEMSDADDVEDEMADFLDDEDDITRRKGPLTDMEPVSSGLCWVGGALDDRGINLEQYRMDFLHDSTNFPIDPFSTKHWIDELRPKAAVKAEPSASMQPPRQPLASLSPNFLAGMKPEVGINNKTAPTPTQKKTSSNNKPLKIIEPEYMEDFKKAIVGSDLTKTGLIEILKKQFPKCSKDAIKDTLGTMAERKGKKEADKRWHLIET</sequence>
<keyword evidence="3" id="KW-0234">DNA repair</keyword>
<evidence type="ECO:0000259" key="6">
    <source>
        <dbReference type="Pfam" id="PF12253"/>
    </source>
</evidence>
<feature type="compositionally biased region" description="Basic and acidic residues" evidence="5">
    <location>
        <begin position="90"/>
        <end position="194"/>
    </location>
</feature>
<evidence type="ECO:0000256" key="3">
    <source>
        <dbReference type="ARBA" id="ARBA00023204"/>
    </source>
</evidence>
<evidence type="ECO:0000259" key="7">
    <source>
        <dbReference type="Pfam" id="PF21796"/>
    </source>
</evidence>
<evidence type="ECO:0000256" key="4">
    <source>
        <dbReference type="ARBA" id="ARBA00023242"/>
    </source>
</evidence>
<proteinExistence type="predicted"/>
<reference evidence="8 9" key="1">
    <citation type="submission" date="2023-08" db="EMBL/GenBank/DDBJ databases">
        <title>Black Yeasts Isolated from many extreme environments.</title>
        <authorList>
            <person name="Coleine C."/>
            <person name="Stajich J.E."/>
            <person name="Selbmann L."/>
        </authorList>
    </citation>
    <scope>NUCLEOTIDE SEQUENCE [LARGE SCALE GENOMIC DNA]</scope>
    <source>
        <strain evidence="8 9">CCFEE 5885</strain>
    </source>
</reference>
<dbReference type="InterPro" id="IPR022043">
    <property type="entry name" value="CAF1A_DD"/>
</dbReference>
<evidence type="ECO:0000256" key="2">
    <source>
        <dbReference type="ARBA" id="ARBA00022763"/>
    </source>
</evidence>
<dbReference type="Pfam" id="PF12253">
    <property type="entry name" value="CAF1A_dimeriz"/>
    <property type="match status" value="1"/>
</dbReference>
<evidence type="ECO:0000313" key="9">
    <source>
        <dbReference type="Proteomes" id="UP001345013"/>
    </source>
</evidence>
<dbReference type="Proteomes" id="UP001345013">
    <property type="component" value="Unassembled WGS sequence"/>
</dbReference>